<evidence type="ECO:0000313" key="1">
    <source>
        <dbReference type="EMBL" id="CUU74040.1"/>
    </source>
</evidence>
<accession>A0A9W5APA8</accession>
<reference evidence="1 2" key="1">
    <citation type="submission" date="2015-11" db="EMBL/GenBank/DDBJ databases">
        <authorList>
            <consortium name="Pathogen Informatics"/>
        </authorList>
    </citation>
    <scope>NUCLEOTIDE SEQUENCE [LARGE SCALE GENOMIC DNA]</scope>
    <source>
        <strain evidence="1 2">007A-0283</strain>
    </source>
</reference>
<dbReference type="AlphaFoldDB" id="A0A9W5APA8"/>
<sequence length="90" mass="10444">MARPKTGGRIQHIDITYLVIKFTPFRNLEQLAKAHGLSYRSIKCGWWTGKALRVMLGYGLDLKKIRDDKERSISKAKKELKEIEDIEVNK</sequence>
<dbReference type="RefSeq" id="WP_059434467.1">
    <property type="nucleotide sequence ID" value="NZ_FAUY01000002.1"/>
</dbReference>
<evidence type="ECO:0000313" key="2">
    <source>
        <dbReference type="Proteomes" id="UP000052245"/>
    </source>
</evidence>
<protein>
    <submittedName>
        <fullName evidence="1">Uncharacterized protein</fullName>
    </submittedName>
</protein>
<comment type="caution">
    <text evidence="1">The sequence shown here is derived from an EMBL/GenBank/DDBJ whole genome shotgun (WGS) entry which is preliminary data.</text>
</comment>
<proteinExistence type="predicted"/>
<organism evidence="1 2">
    <name type="scientific">Campylobacter hyointestinalis subsp. hyointestinalis</name>
    <dbReference type="NCBI Taxonomy" id="91352"/>
    <lineage>
        <taxon>Bacteria</taxon>
        <taxon>Pseudomonadati</taxon>
        <taxon>Campylobacterota</taxon>
        <taxon>Epsilonproteobacteria</taxon>
        <taxon>Campylobacterales</taxon>
        <taxon>Campylobacteraceae</taxon>
        <taxon>Campylobacter</taxon>
    </lineage>
</organism>
<dbReference type="EMBL" id="FAVC01000001">
    <property type="protein sequence ID" value="CUU74040.1"/>
    <property type="molecule type" value="Genomic_DNA"/>
</dbReference>
<gene>
    <name evidence="1" type="ORF">ERS739223_00429</name>
</gene>
<dbReference type="Proteomes" id="UP000052245">
    <property type="component" value="Unassembled WGS sequence"/>
</dbReference>
<name>A0A9W5APA8_CAMHY</name>